<evidence type="ECO:0000259" key="3">
    <source>
        <dbReference type="PROSITE" id="PS51186"/>
    </source>
</evidence>
<dbReference type="AlphaFoldDB" id="A0A410FWF8"/>
<dbReference type="Gene3D" id="3.40.630.30">
    <property type="match status" value="1"/>
</dbReference>
<dbReference type="KEGG" id="bih:BIP78_1578"/>
<evidence type="ECO:0000313" key="5">
    <source>
        <dbReference type="Proteomes" id="UP000287233"/>
    </source>
</evidence>
<evidence type="ECO:0000313" key="4">
    <source>
        <dbReference type="EMBL" id="QAA77344.1"/>
    </source>
</evidence>
<evidence type="ECO:0000256" key="2">
    <source>
        <dbReference type="ARBA" id="ARBA00023315"/>
    </source>
</evidence>
<dbReference type="PANTHER" id="PTHR43072">
    <property type="entry name" value="N-ACETYLTRANSFERASE"/>
    <property type="match status" value="1"/>
</dbReference>
<reference evidence="5" key="1">
    <citation type="submission" date="2018-12" db="EMBL/GenBank/DDBJ databases">
        <title>Complete genome sequence of an uncultured bacterium of the candidate phylum Bipolaricaulota.</title>
        <authorList>
            <person name="Kadnikov V.V."/>
            <person name="Mardanov A.V."/>
            <person name="Beletsky A.V."/>
            <person name="Frank Y.A."/>
            <person name="Karnachuk O.V."/>
            <person name="Ravin N.V."/>
        </authorList>
    </citation>
    <scope>NUCLEOTIDE SEQUENCE [LARGE SCALE GENOMIC DNA]</scope>
</reference>
<gene>
    <name evidence="4" type="ORF">BIP78_1578</name>
</gene>
<proteinExistence type="predicted"/>
<dbReference type="PROSITE" id="PS51186">
    <property type="entry name" value="GNAT"/>
    <property type="match status" value="1"/>
</dbReference>
<feature type="domain" description="N-acetyltransferase" evidence="3">
    <location>
        <begin position="35"/>
        <end position="173"/>
    </location>
</feature>
<protein>
    <recommendedName>
        <fullName evidence="3">N-acetyltransferase domain-containing protein</fullName>
    </recommendedName>
</protein>
<organism evidence="4 5">
    <name type="scientific">Bipolaricaulis sibiricus</name>
    <dbReference type="NCBI Taxonomy" id="2501609"/>
    <lineage>
        <taxon>Bacteria</taxon>
        <taxon>Candidatus Bipolaricaulota</taxon>
        <taxon>Candidatus Bipolaricaulia</taxon>
        <taxon>Candidatus Bipolaricaulales</taxon>
        <taxon>Candidatus Bipolaricaulaceae</taxon>
        <taxon>Candidatus Bipolaricaulis</taxon>
    </lineage>
</organism>
<dbReference type="Proteomes" id="UP000287233">
    <property type="component" value="Chromosome"/>
</dbReference>
<dbReference type="EMBL" id="CP034928">
    <property type="protein sequence ID" value="QAA77344.1"/>
    <property type="molecule type" value="Genomic_DNA"/>
</dbReference>
<name>A0A410FWF8_BIPS1</name>
<keyword evidence="1" id="KW-0808">Transferase</keyword>
<dbReference type="InterPro" id="IPR000182">
    <property type="entry name" value="GNAT_dom"/>
</dbReference>
<dbReference type="CDD" id="cd04301">
    <property type="entry name" value="NAT_SF"/>
    <property type="match status" value="1"/>
</dbReference>
<sequence length="176" mass="19382">MTSKLPAGLAFDGSVILSATVGGGETDIMNTRHPMDIRDLSVDDCDELIRLWKEAGLPFRPQGRDSREAIARQMEGGTAIYLGAEQDGQLIGAVLGTHDGRKGWINRLAVHPAHRRRGIGRALVGAVEERLHGMGIEIIAALIEDWNEDSMAFFARLGYVAHRDIIYHSKRRSPET</sequence>
<keyword evidence="2" id="KW-0012">Acyltransferase</keyword>
<accession>A0A410FWF8</accession>
<dbReference type="PANTHER" id="PTHR43072:SF51">
    <property type="entry name" value="ABC SUPERFAMILY TRANSPORT PROTEIN"/>
    <property type="match status" value="1"/>
</dbReference>
<dbReference type="Pfam" id="PF00583">
    <property type="entry name" value="Acetyltransf_1"/>
    <property type="match status" value="1"/>
</dbReference>
<evidence type="ECO:0000256" key="1">
    <source>
        <dbReference type="ARBA" id="ARBA00022679"/>
    </source>
</evidence>
<dbReference type="SUPFAM" id="SSF55729">
    <property type="entry name" value="Acyl-CoA N-acyltransferases (Nat)"/>
    <property type="match status" value="1"/>
</dbReference>
<dbReference type="InterPro" id="IPR016181">
    <property type="entry name" value="Acyl_CoA_acyltransferase"/>
</dbReference>
<dbReference type="GO" id="GO:0016747">
    <property type="term" value="F:acyltransferase activity, transferring groups other than amino-acyl groups"/>
    <property type="evidence" value="ECO:0007669"/>
    <property type="project" value="InterPro"/>
</dbReference>